<evidence type="ECO:0000256" key="7">
    <source>
        <dbReference type="SAM" id="MobiDB-lite"/>
    </source>
</evidence>
<feature type="compositionally biased region" description="Polar residues" evidence="7">
    <location>
        <begin position="157"/>
        <end position="169"/>
    </location>
</feature>
<keyword evidence="6" id="KW-0539">Nucleus</keyword>
<feature type="region of interest" description="Disordered" evidence="7">
    <location>
        <begin position="2080"/>
        <end position="2111"/>
    </location>
</feature>
<dbReference type="Pfam" id="PF14619">
    <property type="entry name" value="SnAC"/>
    <property type="match status" value="1"/>
</dbReference>
<feature type="domain" description="HSA" evidence="10">
    <location>
        <begin position="858"/>
        <end position="930"/>
    </location>
</feature>
<evidence type="ECO:0000256" key="1">
    <source>
        <dbReference type="ARBA" id="ARBA00004123"/>
    </source>
</evidence>
<feature type="region of interest" description="Disordered" evidence="7">
    <location>
        <begin position="1900"/>
        <end position="1946"/>
    </location>
</feature>
<gene>
    <name evidence="11" type="ORF">U9M48_029067</name>
</gene>
<keyword evidence="5" id="KW-0067">ATP-binding</keyword>
<dbReference type="FunFam" id="3.40.50.10810:FF:000016">
    <property type="entry name" value="Chromatin structure-remodeling complex protein SYD"/>
    <property type="match status" value="1"/>
</dbReference>
<comment type="subcellular location">
    <subcellularLocation>
        <location evidence="1">Nucleus</location>
    </subcellularLocation>
</comment>
<evidence type="ECO:0008006" key="13">
    <source>
        <dbReference type="Google" id="ProtNLM"/>
    </source>
</evidence>
<feature type="region of interest" description="Disordered" evidence="7">
    <location>
        <begin position="100"/>
        <end position="298"/>
    </location>
</feature>
<feature type="region of interest" description="Disordered" evidence="7">
    <location>
        <begin position="513"/>
        <end position="580"/>
    </location>
</feature>
<feature type="compositionally biased region" description="Polar residues" evidence="7">
    <location>
        <begin position="2632"/>
        <end position="2646"/>
    </location>
</feature>
<dbReference type="Gene3D" id="3.40.50.300">
    <property type="entry name" value="P-loop containing nucleotide triphosphate hydrolases"/>
    <property type="match status" value="1"/>
</dbReference>
<feature type="region of interest" description="Disordered" evidence="7">
    <location>
        <begin position="3644"/>
        <end position="3678"/>
    </location>
</feature>
<evidence type="ECO:0000313" key="11">
    <source>
        <dbReference type="EMBL" id="WVZ81724.1"/>
    </source>
</evidence>
<keyword evidence="12" id="KW-1185">Reference proteome</keyword>
<dbReference type="GO" id="GO:0005634">
    <property type="term" value="C:nucleus"/>
    <property type="evidence" value="ECO:0007669"/>
    <property type="project" value="UniProtKB-SubCell"/>
</dbReference>
<feature type="compositionally biased region" description="Polar residues" evidence="7">
    <location>
        <begin position="2305"/>
        <end position="2314"/>
    </location>
</feature>
<dbReference type="InterPro" id="IPR014001">
    <property type="entry name" value="Helicase_ATP-bd"/>
</dbReference>
<dbReference type="SUPFAM" id="SSF52540">
    <property type="entry name" value="P-loop containing nucleoside triphosphate hydrolases"/>
    <property type="match status" value="2"/>
</dbReference>
<evidence type="ECO:0000256" key="4">
    <source>
        <dbReference type="ARBA" id="ARBA00022806"/>
    </source>
</evidence>
<feature type="compositionally biased region" description="Polar residues" evidence="7">
    <location>
        <begin position="3587"/>
        <end position="3599"/>
    </location>
</feature>
<feature type="region of interest" description="Disordered" evidence="7">
    <location>
        <begin position="671"/>
        <end position="711"/>
    </location>
</feature>
<dbReference type="InterPro" id="IPR038718">
    <property type="entry name" value="SNF2-like_sf"/>
</dbReference>
<feature type="region of interest" description="Disordered" evidence="7">
    <location>
        <begin position="2399"/>
        <end position="2422"/>
    </location>
</feature>
<feature type="compositionally biased region" description="Low complexity" evidence="7">
    <location>
        <begin position="107"/>
        <end position="118"/>
    </location>
</feature>
<accession>A0AAQ3TYL4</accession>
<dbReference type="PROSITE" id="PS51204">
    <property type="entry name" value="HSA"/>
    <property type="match status" value="1"/>
</dbReference>
<evidence type="ECO:0000313" key="12">
    <source>
        <dbReference type="Proteomes" id="UP001341281"/>
    </source>
</evidence>
<dbReference type="SMART" id="SM00487">
    <property type="entry name" value="DEXDc"/>
    <property type="match status" value="1"/>
</dbReference>
<feature type="region of interest" description="Disordered" evidence="7">
    <location>
        <begin position="4095"/>
        <end position="4406"/>
    </location>
</feature>
<feature type="compositionally biased region" description="Polar residues" evidence="7">
    <location>
        <begin position="2705"/>
        <end position="2726"/>
    </location>
</feature>
<dbReference type="CDD" id="cd18793">
    <property type="entry name" value="SF2_C_SNF"/>
    <property type="match status" value="1"/>
</dbReference>
<dbReference type="PROSITE" id="PS51194">
    <property type="entry name" value="HELICASE_CTER"/>
    <property type="match status" value="1"/>
</dbReference>
<dbReference type="GO" id="GO:0042393">
    <property type="term" value="F:histone binding"/>
    <property type="evidence" value="ECO:0007669"/>
    <property type="project" value="InterPro"/>
</dbReference>
<evidence type="ECO:0000256" key="2">
    <source>
        <dbReference type="ARBA" id="ARBA00022741"/>
    </source>
</evidence>
<feature type="region of interest" description="Disordered" evidence="7">
    <location>
        <begin position="2453"/>
        <end position="2477"/>
    </location>
</feature>
<dbReference type="InterPro" id="IPR000330">
    <property type="entry name" value="SNF2_N"/>
</dbReference>
<dbReference type="InterPro" id="IPR027417">
    <property type="entry name" value="P-loop_NTPase"/>
</dbReference>
<feature type="region of interest" description="Disordered" evidence="7">
    <location>
        <begin position="2125"/>
        <end position="2153"/>
    </location>
</feature>
<dbReference type="InterPro" id="IPR049730">
    <property type="entry name" value="SNF2/RAD54-like_C"/>
</dbReference>
<feature type="region of interest" description="Disordered" evidence="7">
    <location>
        <begin position="3366"/>
        <end position="3403"/>
    </location>
</feature>
<dbReference type="Pfam" id="PF00176">
    <property type="entry name" value="SNF2-rel_dom"/>
    <property type="match status" value="1"/>
</dbReference>
<feature type="region of interest" description="Disordered" evidence="7">
    <location>
        <begin position="3578"/>
        <end position="3599"/>
    </location>
</feature>
<keyword evidence="2" id="KW-0547">Nucleotide-binding</keyword>
<dbReference type="PANTHER" id="PTHR10799">
    <property type="entry name" value="SNF2/RAD54 HELICASE FAMILY"/>
    <property type="match status" value="1"/>
</dbReference>
<feature type="compositionally biased region" description="Polar residues" evidence="7">
    <location>
        <begin position="3979"/>
        <end position="3988"/>
    </location>
</feature>
<name>A0AAQ3TYL4_PASNO</name>
<keyword evidence="4" id="KW-0347">Helicase</keyword>
<dbReference type="InterPro" id="IPR014012">
    <property type="entry name" value="HSA_dom"/>
</dbReference>
<dbReference type="PROSITE" id="PS51192">
    <property type="entry name" value="HELICASE_ATP_BIND_1"/>
    <property type="match status" value="1"/>
</dbReference>
<feature type="region of interest" description="Disordered" evidence="7">
    <location>
        <begin position="2275"/>
        <end position="2318"/>
    </location>
</feature>
<feature type="domain" description="Helicase C-terminal" evidence="9">
    <location>
        <begin position="1451"/>
        <end position="1597"/>
    </location>
</feature>
<feature type="region of interest" description="Disordered" evidence="7">
    <location>
        <begin position="3969"/>
        <end position="4076"/>
    </location>
</feature>
<feature type="region of interest" description="Disordered" evidence="7">
    <location>
        <begin position="447"/>
        <end position="482"/>
    </location>
</feature>
<dbReference type="SMART" id="SM00490">
    <property type="entry name" value="HELICc"/>
    <property type="match status" value="1"/>
</dbReference>
<dbReference type="InterPro" id="IPR029295">
    <property type="entry name" value="SnAC"/>
</dbReference>
<organism evidence="11 12">
    <name type="scientific">Paspalum notatum var. saurae</name>
    <dbReference type="NCBI Taxonomy" id="547442"/>
    <lineage>
        <taxon>Eukaryota</taxon>
        <taxon>Viridiplantae</taxon>
        <taxon>Streptophyta</taxon>
        <taxon>Embryophyta</taxon>
        <taxon>Tracheophyta</taxon>
        <taxon>Spermatophyta</taxon>
        <taxon>Magnoliopsida</taxon>
        <taxon>Liliopsida</taxon>
        <taxon>Poales</taxon>
        <taxon>Poaceae</taxon>
        <taxon>PACMAD clade</taxon>
        <taxon>Panicoideae</taxon>
        <taxon>Andropogonodae</taxon>
        <taxon>Paspaleae</taxon>
        <taxon>Paspalinae</taxon>
        <taxon>Paspalum</taxon>
    </lineage>
</organism>
<dbReference type="GO" id="GO:0004386">
    <property type="term" value="F:helicase activity"/>
    <property type="evidence" value="ECO:0007669"/>
    <property type="project" value="UniProtKB-KW"/>
</dbReference>
<dbReference type="SMART" id="SM01314">
    <property type="entry name" value="SnAC"/>
    <property type="match status" value="1"/>
</dbReference>
<feature type="compositionally biased region" description="Basic and acidic residues" evidence="7">
    <location>
        <begin position="2727"/>
        <end position="2737"/>
    </location>
</feature>
<dbReference type="Pfam" id="PF00271">
    <property type="entry name" value="Helicase_C"/>
    <property type="match status" value="1"/>
</dbReference>
<sequence length="4406" mass="474244">MASSQHVEVEAAKLLHKLIQESKDEPAKLATKLYVICQHMKLSGKEQSLPYQVISRAMETVVNQHGIDMDALRSSRIPFSGGPQAGDPSGAMPKDKEVIGNQSPMVGSDASQSSGQAGLWQFPSGSTDMTRHGASISGRILTGPNRGDFSAAEIHQGSMSQKSGRSSGIESPASLQMEDTRSMNSHDSLKSDEKTSKKTSSKRKRMDSKGAGDLHSEDNSKSDAISTGQNTRKGKQVGKAGRQGQPSMGIEHEQPHSLQGGTAQVPLLHGGAPFLRAHPEGQLTNSGRTIDKSKPSNPFTMAQIPNFPEGLASSSVPMELQKSIQGGANLFSSGFGWNQNPQVPLMKNSQGSIPNLVRSGVNVEGKVNVGAQGAFNSTSAPQMEFPAVPPYSSSSFGGSSQFLDKGKELASGSVGTEIHSAAKVPSQPGIPHGSPMQERQGIIRAPQRAEASFQEGRQASLPNRSTGPSPMSHTSSNTPFKEQQLKQLRAQCLVFLAFRNNLQPRKVHLEIALGRGPPAESDSAGQRGSESRMADAFGKENGSSRENSGVFRQSDISRLPSTSAGSIAEVDSFSKDPENATKKIKVTEQEKPSMEVENLHQASVMQGSSSEIRSQETASPILSGPQQPYFQGDTRRIVPDIQRTDAENLNRNLSWGGQGPIALAGNRQHLNQETKESLAASKSHHTPVDGSNSNIPGIDQTPETAGAGNDVENCSHVADIVPEQAADEGDEDLSEHDGLLSSPPKHTMTEKWILDYQKRMFNEKQTRTLEQHKLHSRMSASYEKLKESVNSSEDLSAKTKSVIELKKLQLLPLQRRVRSEFLLDFFKPNTTDLERIKAVKKHRHGRRVKQLEKIEQKMKEERQKRIRERQKEFFADIEAHREKLEDSFKVKRERLKGFNRYVKEFHKRKERIHREKLDRIQREKINLLKNNDVEGYLRMVQDAKSDRVKQLLRETEKYLQKLGNKLQNAKSTDGRASYISDKSDAGNDIEDESYQPQHYLESNEKYYQLAHSVKETVNDQPSYLQGGKLREYQMNGLRWLVSLYNNNLNGILADEMGLGKTVQVISLLCYLMETKNDRGPFLVVVPSSVLPGWESELSFWAPSINKIAYAGPPEERRRMFKEMIVHQKFNVLLTTYEYLMNKHDRPKLSKIQWHYIIIDEGHRIKNASCKLNADLKLYRSSHRLLLTGTPLQNNLEELWALLNFLLPNIFNSSEDFSQWFNKPFESNGDNSPDEALLSEEENLLIINRLHQVLRPFVLRRLKHKSCFIYDGMYLEHKHQYNNTNKAFYSQASWERALPPPPPLAVLLPPRSATPLAFSTTSGDAARVATAACSAIGCGSACRALARRPRLLPARWARLRGPLDVENELPEKIERLVRCEASAYQKLLMTRVEENLGGIGAVKVRSVHNSVMELRNICNHPYLSQLHVEEIEGYLPKHYLPSIVRLCGKLEMLDRLLPKLKATDHRVLLFSTMTRLLDVMEDYLVWKKYKYLRLDGHTSGHERGALIDKFNDPNSQAFIFLLSIRAGGVGVNLQAADTVIIFDTDWNPQVDLQAQARAHRIGQKKEVLVLRLETVRTVEEQVRASAEHKLGVANQSITAGFFDNNTSAEDRREYLESLLRECKKEEAAPVLDDDALNDILARSEAEIDIFESMDKQRREEEVAAWQKVVQDGSTSGLDPAVLPSRLVTDDDLKPFCHAMKLYESSNVKSVKVNVRKKGELGGLDTQHYGRGKRAREVRSYEDQWTEEEFEKLCQVDSPDSPPGGISKDLDITKEIKPVIIAESSKEPEHTRMEASPTVGDSPPAKRRRGRPKRSDIFLSSTAAPTDDVKPETGTTQNGSSVTPASAIHSDAPATPIHSVASDVILHSISPADINKQEIGTEANPSSSATVLEGSVVKEIGTQSQSVHSVAAPAAPHQPARGRKAQAGETPRRRGRKPKSLTSSGLDDVSLYPTVSAGSGATDTSCVSSYPQVNIPSSQGSAVGIAEIQKDLVTVKLDTLLPDSSKDASPLVHEGDKGATVTTPVAKDICAGTVTVSPSISTLAPDTLNKNVGLVQVESAPTMPVVAEGLLKTSHVVVADKPVEKQAASRRRRKKTSSSEDTGVSTRQRSAMKQSYYSTSVTIDEVASGMSPSEKSGMMKERDGRSLHDTSNELPNINSPLYEKSVYDSQPSTPIAVPINEATLPSGFNDTGATHSEITPATSAKTDVNDKPVDVPVSGAPQIQEQLKTGKDHLLVCSGVSASHLETVTANPASDHKPASAQFESSASLLQNSGKDVNVLPSEVDSATPNKAPGRRRKGSAREPRTKSNSATAASQRRSRLTALKQADDIDTSATPTTTVCVSSVKQQGAVSLRAEVTTPVCEAQENPGSHVSSDIPILVGSHVSGIASTEETTAKMITQTPAVAKSEERKPPGGMELNSSVPQTNMVSSLEPAPANDEHMQGTEVNSLEQIQKVSAAEPAPATEHVQGIEVDSSEQPTKVVVSALESTPSSDEHMAHEVHLKTADDNVVTGSAAEDILLGKVGSVSPHQSDAASDKITGQSDALLLDSKASHDASDKYTPVSTQDDEALHSEGTAVDITGSKQDDVNIDSMQTDDASMVSSGPLPATESDRPQDQEEILGTGNEQVEMEKTLENSSGDNQTDNQGNEVSDDTALARNSPIEYSKEHCSAQEDGVAFRRKDNMVSSGPLPATESDRPQDQEEILESGSEQVEMQKTLENSSGDTQTHSQDNEASHDKALARNSPIEYSKEHCSAQEDGVAFRSKDNIVEVQSAMNTDGPDEALNALSIQSETEARTTNVSISADADSVQSKGNTVEVHAAMNTDGPEEAQDALSTQSDKEASMVECTLSTDDNPTVCKAQSDLDGHVSCEEILVSTGGDNLTHGTANNDSNNRNEDKIVNPVAATQEPMDDRTVTVSDNSDLNKQSCTLHLGSDSPANTLATVEFNKVIGDAEIGSAGRLESSDVGTETVGIQESIADFEGTEQTGDLDDKTGSPQHDDVLGTSRPMIGPVCEKAPTEDLTEDGQPEAPSSLVAAEPTRETTVANKDEIMDAVVFMNACKTEANGDSTVSEGAEQTVEMVQSAEEHSALSEHVETQTKSTAVCSPTLNESPQTFMLEDDCSALKHGGPTASSELLVAASNPIGETSVIPVEPDTTKSDGYRIAEVGSASSETVMELEPNKETTVTMQEDIAETNDTIATCQARNESESHALGEVSMEMQSSEVKEAPSTVQSGAVNLSSQTAAFANETEQTKRASTSDLVPANDEHMQGTEVSSEQQTKIVSPAESTPANDEQMQVPHTDLLVPTHAHTIILGSDEKSIMVHSSERQFKIDSVTEIESVGVKEASITNHEETGDQSGISTNAPLLYESGEKVTPGTNLHGTSAEAHDSEETKMDSEVEPASTPDDIGRCIHATGDGATFSSSGEQDMLHDNICSGADVDPPTYQVKTDSEGDKDHPTVINVESIQGPSDALDKDHSTDAPATTLMMVESDRETCDVETGCAGKLESSDGGDIGTDSVQEAATDHNEIRGIGIGAHGSEQMKTTSVTQAASGMALVGYSSSDDSMADDSVQVASGGDCVHSKGAGDHGQEITSTETTSTLPENMDWQSCPMQSGTDSPATAAVMVETNKDTSDAGIACVSKIESSGGVEETSIVEQQGKEASDLNEENCSPQRGYGSGTSSSMLVIESGKGLTVVGHSEVPASVDLAAKLIKEATIPNQEEIVVNEKATDAATESDVPTSVEFVGVESTQALSNREEIIAAVCSKHESSSGSSGDIAAATAELTEEVVKSAEEHPVLCQPVDSDAKSAEISGPMQEESFHKANLVNDSSEPKDGSRATCPEHVAEPKPVDEPSAAQVELSMSTGDECASEDRNQNIASSETVMELEPAQETVVPMQEDGEKATTTATACELCEDVEGHAPNDVSIAVESEIAVPCQRDGVEVNSTAAISEVCKDTQSYASGEVPMLIESSSPKLELPHEQALSINPSGNNDENAKMEKAAAPQGLLDEPAYDGETVKLGEADNELQLPSSSGEGAMVDICSEPTSQKAKEDSNSDPSGNDENVKMQKAGAAPAQGPLNTKLAHAIQADAELQLLSSSAQGLLNRDPAPHDENAKLGEANTEQQLPPSGEDMLLPSQEVNEAQETGPSGYVENAEMEESTEQQLPPSGEDMLLANQEVDEAQETGPSGNGENAEMEESIEQQLPPSGENMLLPSQEVNEAPETGSSRNVENAEMGETTAAHGQRLLNTECAPAGESSKLVGADMELQLPPSGEVMIDTSCEPPSCQDVKEAPTSDTSGIEEDSRTEKSTDSVQGLLNAEPAPNENTRPGDDKQAIPMSAEVTVEESSGEPPSQESKEDPTPDLSGDDEKAKSARAAVVAELFGDATEGGSDQPLSSPREQGEEAEIEGVE</sequence>
<feature type="region of interest" description="Disordered" evidence="7">
    <location>
        <begin position="1779"/>
        <end position="1853"/>
    </location>
</feature>
<evidence type="ECO:0000259" key="9">
    <source>
        <dbReference type="PROSITE" id="PS51194"/>
    </source>
</evidence>
<feature type="compositionally biased region" description="Polar residues" evidence="7">
    <location>
        <begin position="4133"/>
        <end position="4142"/>
    </location>
</feature>
<evidence type="ECO:0000259" key="8">
    <source>
        <dbReference type="PROSITE" id="PS51192"/>
    </source>
</evidence>
<dbReference type="Gene3D" id="3.40.50.10810">
    <property type="entry name" value="Tandem AAA-ATPase domain"/>
    <property type="match status" value="1"/>
</dbReference>
<feature type="compositionally biased region" description="Polar residues" evidence="7">
    <location>
        <begin position="2098"/>
        <end position="2111"/>
    </location>
</feature>
<dbReference type="CDD" id="cd17996">
    <property type="entry name" value="DEXHc_SMARCA2_SMARCA4"/>
    <property type="match status" value="1"/>
</dbReference>
<feature type="region of interest" description="Disordered" evidence="7">
    <location>
        <begin position="2547"/>
        <end position="2739"/>
    </location>
</feature>
<dbReference type="InterPro" id="IPR001650">
    <property type="entry name" value="Helicase_C-like"/>
</dbReference>
<protein>
    <recommendedName>
        <fullName evidence="13">Chromatin structure-remodeling complex protein SYD</fullName>
    </recommendedName>
</protein>
<dbReference type="EMBL" id="CP144750">
    <property type="protein sequence ID" value="WVZ81724.1"/>
    <property type="molecule type" value="Genomic_DNA"/>
</dbReference>
<proteinExistence type="predicted"/>
<dbReference type="GO" id="GO:0005524">
    <property type="term" value="F:ATP binding"/>
    <property type="evidence" value="ECO:0007669"/>
    <property type="project" value="UniProtKB-KW"/>
</dbReference>
<feature type="compositionally biased region" description="Polar residues" evidence="7">
    <location>
        <begin position="544"/>
        <end position="565"/>
    </location>
</feature>
<dbReference type="GO" id="GO:0016787">
    <property type="term" value="F:hydrolase activity"/>
    <property type="evidence" value="ECO:0007669"/>
    <property type="project" value="UniProtKB-KW"/>
</dbReference>
<feature type="region of interest" description="Disordered" evidence="7">
    <location>
        <begin position="3819"/>
        <end position="3849"/>
    </location>
</feature>
<feature type="compositionally biased region" description="Polar residues" evidence="7">
    <location>
        <begin position="1831"/>
        <end position="1842"/>
    </location>
</feature>
<evidence type="ECO:0000256" key="3">
    <source>
        <dbReference type="ARBA" id="ARBA00022801"/>
    </source>
</evidence>
<reference evidence="11 12" key="1">
    <citation type="submission" date="2024-02" db="EMBL/GenBank/DDBJ databases">
        <title>High-quality chromosome-scale genome assembly of Pensacola bahiagrass (Paspalum notatum Flugge var. saurae).</title>
        <authorList>
            <person name="Vega J.M."/>
            <person name="Podio M."/>
            <person name="Orjuela J."/>
            <person name="Siena L.A."/>
            <person name="Pessino S.C."/>
            <person name="Combes M.C."/>
            <person name="Mariac C."/>
            <person name="Albertini E."/>
            <person name="Pupilli F."/>
            <person name="Ortiz J.P.A."/>
            <person name="Leblanc O."/>
        </authorList>
    </citation>
    <scope>NUCLEOTIDE SEQUENCE [LARGE SCALE GENOMIC DNA]</scope>
    <source>
        <strain evidence="11">R1</strain>
        <tissue evidence="11">Leaf</tissue>
    </source>
</reference>
<feature type="compositionally biased region" description="Polar residues" evidence="7">
    <location>
        <begin position="455"/>
        <end position="481"/>
    </location>
</feature>
<evidence type="ECO:0000256" key="6">
    <source>
        <dbReference type="ARBA" id="ARBA00023242"/>
    </source>
</evidence>
<feature type="compositionally biased region" description="Basic and acidic residues" evidence="7">
    <location>
        <begin position="207"/>
        <end position="221"/>
    </location>
</feature>
<feature type="compositionally biased region" description="Basic and acidic residues" evidence="7">
    <location>
        <begin position="1782"/>
        <end position="1791"/>
    </location>
</feature>
<evidence type="ECO:0000259" key="10">
    <source>
        <dbReference type="PROSITE" id="PS51204"/>
    </source>
</evidence>
<feature type="compositionally biased region" description="Basic and acidic residues" evidence="7">
    <location>
        <begin position="187"/>
        <end position="196"/>
    </location>
</feature>
<feature type="compositionally biased region" description="Polar residues" evidence="7">
    <location>
        <begin position="2588"/>
        <end position="2599"/>
    </location>
</feature>
<feature type="domain" description="Helicase ATP-binding" evidence="8">
    <location>
        <begin position="1041"/>
        <end position="1208"/>
    </location>
</feature>
<keyword evidence="3" id="KW-0378">Hydrolase</keyword>
<feature type="region of interest" description="Disordered" evidence="7">
    <location>
        <begin position="2973"/>
        <end position="3034"/>
    </location>
</feature>
<feature type="compositionally biased region" description="Basic and acidic residues" evidence="7">
    <location>
        <begin position="2986"/>
        <end position="2998"/>
    </location>
</feature>
<feature type="compositionally biased region" description="Basic and acidic residues" evidence="7">
    <location>
        <begin position="2135"/>
        <end position="2149"/>
    </location>
</feature>
<feature type="compositionally biased region" description="Basic and acidic residues" evidence="7">
    <location>
        <begin position="3382"/>
        <end position="3393"/>
    </location>
</feature>
<dbReference type="FunFam" id="3.40.50.300:FF:000871">
    <property type="entry name" value="Chromatin structure-remodeling complex protein SYD"/>
    <property type="match status" value="1"/>
</dbReference>
<evidence type="ECO:0000256" key="5">
    <source>
        <dbReference type="ARBA" id="ARBA00022840"/>
    </source>
</evidence>
<dbReference type="Proteomes" id="UP001341281">
    <property type="component" value="Chromosome 06"/>
</dbReference>
<feature type="compositionally biased region" description="Basic and acidic residues" evidence="7">
    <location>
        <begin position="2661"/>
        <end position="2680"/>
    </location>
</feature>
<feature type="compositionally biased region" description="Basic residues" evidence="7">
    <location>
        <begin position="197"/>
        <end position="206"/>
    </location>
</feature>
<feature type="compositionally biased region" description="Polar residues" evidence="7">
    <location>
        <begin position="222"/>
        <end position="231"/>
    </location>
</feature>
<feature type="region of interest" description="Disordered" evidence="7">
    <location>
        <begin position="970"/>
        <end position="990"/>
    </location>
</feature>